<dbReference type="PhylomeDB" id="A0A0D2X229"/>
<dbReference type="Pfam" id="PF04715">
    <property type="entry name" value="Anth_synt_I_N"/>
    <property type="match status" value="1"/>
</dbReference>
<dbReference type="InterPro" id="IPR005801">
    <property type="entry name" value="ADC_synthase"/>
</dbReference>
<dbReference type="AlphaFoldDB" id="A0A0D2X229"/>
<evidence type="ECO:0000259" key="9">
    <source>
        <dbReference type="Pfam" id="PF04715"/>
    </source>
</evidence>
<evidence type="ECO:0000256" key="5">
    <source>
        <dbReference type="ARBA" id="ARBA00022822"/>
    </source>
</evidence>
<dbReference type="SUPFAM" id="SSF56322">
    <property type="entry name" value="ADC synthase"/>
    <property type="match status" value="1"/>
</dbReference>
<dbReference type="InterPro" id="IPR015890">
    <property type="entry name" value="Chorismate_C"/>
</dbReference>
<dbReference type="eggNOG" id="KOG1223">
    <property type="taxonomic scope" value="Eukaryota"/>
</dbReference>
<dbReference type="PRINTS" id="PR00095">
    <property type="entry name" value="ANTSNTHASEI"/>
</dbReference>
<evidence type="ECO:0000256" key="1">
    <source>
        <dbReference type="ARBA" id="ARBA00004873"/>
    </source>
</evidence>
<dbReference type="FunCoup" id="A0A0D2X229">
    <property type="interactions" value="103"/>
</dbReference>
<evidence type="ECO:0000313" key="11">
    <source>
        <dbReference type="Proteomes" id="UP000008743"/>
    </source>
</evidence>
<gene>
    <name evidence="10" type="ORF">CAOG_002914</name>
</gene>
<evidence type="ECO:0000256" key="7">
    <source>
        <dbReference type="ARBA" id="ARBA00023239"/>
    </source>
</evidence>
<dbReference type="InParanoid" id="A0A0D2X229"/>
<organism evidence="10 11">
    <name type="scientific">Capsaspora owczarzaki (strain ATCC 30864)</name>
    <dbReference type="NCBI Taxonomy" id="595528"/>
    <lineage>
        <taxon>Eukaryota</taxon>
        <taxon>Filasterea</taxon>
        <taxon>Capsaspora</taxon>
    </lineage>
</organism>
<comment type="pathway">
    <text evidence="1">Amino-acid biosynthesis; L-tryptophan biosynthesis; L-tryptophan from chorismate: step 1/5.</text>
</comment>
<accession>A0A0D2X229</accession>
<dbReference type="RefSeq" id="XP_004363753.1">
    <property type="nucleotide sequence ID" value="XM_004363696.1"/>
</dbReference>
<dbReference type="Pfam" id="PF00425">
    <property type="entry name" value="Chorismate_bind"/>
    <property type="match status" value="1"/>
</dbReference>
<comment type="similarity">
    <text evidence="2">Belongs to the anthranilate synthase component I family.</text>
</comment>
<protein>
    <recommendedName>
        <fullName evidence="3">anthranilate synthase</fullName>
        <ecNumber evidence="3">4.1.3.27</ecNumber>
    </recommendedName>
</protein>
<dbReference type="InterPro" id="IPR005256">
    <property type="entry name" value="Anth_synth_I_PabB"/>
</dbReference>
<dbReference type="InterPro" id="IPR019999">
    <property type="entry name" value="Anth_synth_I-like"/>
</dbReference>
<evidence type="ECO:0000313" key="10">
    <source>
        <dbReference type="EMBL" id="KJE91839.1"/>
    </source>
</evidence>
<dbReference type="EMBL" id="KE346363">
    <property type="protein sequence ID" value="KJE91839.1"/>
    <property type="molecule type" value="Genomic_DNA"/>
</dbReference>
<feature type="domain" description="Anthranilate synthase component I N-terminal" evidence="9">
    <location>
        <begin position="33"/>
        <end position="164"/>
    </location>
</feature>
<evidence type="ECO:0000256" key="2">
    <source>
        <dbReference type="ARBA" id="ARBA00009562"/>
    </source>
</evidence>
<keyword evidence="6" id="KW-0057">Aromatic amino acid biosynthesis</keyword>
<name>A0A0D2X229_CAPO3</name>
<evidence type="ECO:0000259" key="8">
    <source>
        <dbReference type="Pfam" id="PF00425"/>
    </source>
</evidence>
<dbReference type="PANTHER" id="PTHR11236">
    <property type="entry name" value="AMINOBENZOATE/ANTHRANILATE SYNTHASE"/>
    <property type="match status" value="1"/>
</dbReference>
<dbReference type="STRING" id="595528.A0A0D2X229"/>
<dbReference type="PANTHER" id="PTHR11236:SF9">
    <property type="entry name" value="ANTHRANILATE SYNTHASE COMPONENT 1"/>
    <property type="match status" value="1"/>
</dbReference>
<evidence type="ECO:0000256" key="6">
    <source>
        <dbReference type="ARBA" id="ARBA00023141"/>
    </source>
</evidence>
<keyword evidence="7" id="KW-0456">Lyase</keyword>
<keyword evidence="5" id="KW-0822">Tryptophan biosynthesis</keyword>
<dbReference type="UniPathway" id="UPA00035">
    <property type="reaction ID" value="UER00040"/>
</dbReference>
<dbReference type="OMA" id="GCVGYLD"/>
<sequence length="503" mass="55986">MSHSPVFRPSFEEVQELSSRGNMIPVYAEAFLDLITPVAAYLKLCLDQEYAFLLESVAGGEKLARYSFLGVNPYRVAKVGAGHEFTGDPLKPVEQELAKYKFVPIPGLPMFTGGAIGYISFDCVHSFEPHTAQPLQDNLPFLPEAIFMYCDTIVVFDHLRHQLRVVGHVRVPTSNHPEDLRSAYNSATQTVRQTLAQLCRVDTPVPVQGPIVLGNVAQSNQGQQGYERIVRDLKTHINKGDIIQAVPSQRLSRPTSLHPFNLYRHLRSINPSPYMFFIQLGEVSLVGASPEMLVKVDENNLVETHPIAGTRRRGKTPAEDDLLAAELLADEKERAEHIMLVDLGRNDMNRVCQPRSVKVPSLMHIERYSHVMHIVSTVTGTLRSEITPLDAFRSIFPAGTVSGAPKVRAVQLIQAQEQERRGVYAGSVGYFTYGGQLDTCIAIRTIVMHKGVAYLQAGAGIVFDSDPTSEYEETISKLNSSIAAIAQAERFYFDQQQQQQQQQ</sequence>
<dbReference type="Gene3D" id="3.60.120.10">
    <property type="entry name" value="Anthranilate synthase"/>
    <property type="match status" value="1"/>
</dbReference>
<evidence type="ECO:0000256" key="3">
    <source>
        <dbReference type="ARBA" id="ARBA00012266"/>
    </source>
</evidence>
<dbReference type="GO" id="GO:0004049">
    <property type="term" value="F:anthranilate synthase activity"/>
    <property type="evidence" value="ECO:0007669"/>
    <property type="project" value="UniProtKB-EC"/>
</dbReference>
<dbReference type="GO" id="GO:0000162">
    <property type="term" value="P:L-tryptophan biosynthetic process"/>
    <property type="evidence" value="ECO:0007669"/>
    <property type="project" value="UniProtKB-UniPathway"/>
</dbReference>
<keyword evidence="11" id="KW-1185">Reference proteome</keyword>
<reference evidence="11" key="1">
    <citation type="submission" date="2011-02" db="EMBL/GenBank/DDBJ databases">
        <title>The Genome Sequence of Capsaspora owczarzaki ATCC 30864.</title>
        <authorList>
            <person name="Russ C."/>
            <person name="Cuomo C."/>
            <person name="Burger G."/>
            <person name="Gray M.W."/>
            <person name="Holland P.W.H."/>
            <person name="King N."/>
            <person name="Lang F.B.F."/>
            <person name="Roger A.J."/>
            <person name="Ruiz-Trillo I."/>
            <person name="Young S.K."/>
            <person name="Zeng Q."/>
            <person name="Gargeya S."/>
            <person name="Alvarado L."/>
            <person name="Berlin A."/>
            <person name="Chapman S.B."/>
            <person name="Chen Z."/>
            <person name="Freedman E."/>
            <person name="Gellesch M."/>
            <person name="Goldberg J."/>
            <person name="Griggs A."/>
            <person name="Gujja S."/>
            <person name="Heilman E."/>
            <person name="Heiman D."/>
            <person name="Howarth C."/>
            <person name="Mehta T."/>
            <person name="Neiman D."/>
            <person name="Pearson M."/>
            <person name="Roberts A."/>
            <person name="Saif S."/>
            <person name="Shea T."/>
            <person name="Shenoy N."/>
            <person name="Sisk P."/>
            <person name="Stolte C."/>
            <person name="Sykes S."/>
            <person name="White J."/>
            <person name="Yandava C."/>
            <person name="Haas B."/>
            <person name="Nusbaum C."/>
            <person name="Birren B."/>
        </authorList>
    </citation>
    <scope>NUCLEOTIDE SEQUENCE</scope>
    <source>
        <strain evidence="11">ATCC 30864</strain>
    </source>
</reference>
<keyword evidence="4" id="KW-0028">Amino-acid biosynthesis</keyword>
<proteinExistence type="inferred from homology"/>
<dbReference type="EC" id="4.1.3.27" evidence="3"/>
<feature type="domain" description="Chorismate-utilising enzyme C-terminal" evidence="8">
    <location>
        <begin position="223"/>
        <end position="477"/>
    </location>
</feature>
<dbReference type="NCBIfam" id="TIGR00564">
    <property type="entry name" value="trpE_most"/>
    <property type="match status" value="1"/>
</dbReference>
<evidence type="ECO:0000256" key="4">
    <source>
        <dbReference type="ARBA" id="ARBA00022605"/>
    </source>
</evidence>
<dbReference type="Proteomes" id="UP000008743">
    <property type="component" value="Unassembled WGS sequence"/>
</dbReference>
<dbReference type="InterPro" id="IPR006805">
    <property type="entry name" value="Anth_synth_I_N"/>
</dbReference>
<dbReference type="OrthoDB" id="1865897at2759"/>